<dbReference type="GeneID" id="118264365"/>
<feature type="transmembrane region" description="Helical" evidence="1">
    <location>
        <begin position="62"/>
        <end position="83"/>
    </location>
</feature>
<keyword evidence="3" id="KW-1185">Reference proteome</keyword>
<dbReference type="RefSeq" id="XP_035432743.1">
    <property type="nucleotide sequence ID" value="XM_035576850.2"/>
</dbReference>
<organism evidence="2">
    <name type="scientific">Spodoptera frugiperda</name>
    <name type="common">Fall armyworm</name>
    <dbReference type="NCBI Taxonomy" id="7108"/>
    <lineage>
        <taxon>Eukaryota</taxon>
        <taxon>Metazoa</taxon>
        <taxon>Ecdysozoa</taxon>
        <taxon>Arthropoda</taxon>
        <taxon>Hexapoda</taxon>
        <taxon>Insecta</taxon>
        <taxon>Pterygota</taxon>
        <taxon>Neoptera</taxon>
        <taxon>Endopterygota</taxon>
        <taxon>Lepidoptera</taxon>
        <taxon>Glossata</taxon>
        <taxon>Ditrysia</taxon>
        <taxon>Noctuoidea</taxon>
        <taxon>Noctuidae</taxon>
        <taxon>Amphipyrinae</taxon>
        <taxon>Spodoptera</taxon>
    </lineage>
</organism>
<dbReference type="Proteomes" id="UP000829999">
    <property type="component" value="Chromosome 26"/>
</dbReference>
<keyword evidence="1" id="KW-0812">Transmembrane</keyword>
<name>A0A2H1V3H0_SPOFR</name>
<keyword evidence="1" id="KW-0472">Membrane</keyword>
<protein>
    <submittedName>
        <fullName evidence="2">SFRICE_027073</fullName>
    </submittedName>
    <submittedName>
        <fullName evidence="4">Uncharacterized protein LOC118264365</fullName>
    </submittedName>
</protein>
<gene>
    <name evidence="4" type="primary">LOC118264365</name>
    <name evidence="2" type="ORF">SFRICE_027073</name>
</gene>
<dbReference type="AlphaFoldDB" id="A0A2H1V3H0"/>
<keyword evidence="1" id="KW-1133">Transmembrane helix</keyword>
<proteinExistence type="predicted"/>
<sequence length="103" mass="11503">MVDTTAAPTAAATAYTRAAVIPPLEVADPVDPYQDRAVDSPADEELISVQWPDESYLRHRNVHLAVSLLTFVALSALSMLWFLTEYNIVKSYVNLVRIKLWSI</sequence>
<dbReference type="EMBL" id="ODYU01000506">
    <property type="protein sequence ID" value="SOQ35390.1"/>
    <property type="molecule type" value="Genomic_DNA"/>
</dbReference>
<evidence type="ECO:0000313" key="3">
    <source>
        <dbReference type="Proteomes" id="UP000829999"/>
    </source>
</evidence>
<reference evidence="4" key="2">
    <citation type="submission" date="2025-04" db="UniProtKB">
        <authorList>
            <consortium name="RefSeq"/>
        </authorList>
    </citation>
    <scope>IDENTIFICATION</scope>
    <source>
        <tissue evidence="4">Whole larval tissue</tissue>
    </source>
</reference>
<evidence type="ECO:0000313" key="2">
    <source>
        <dbReference type="EMBL" id="SOQ35390.1"/>
    </source>
</evidence>
<dbReference type="OrthoDB" id="7295401at2759"/>
<reference evidence="2" key="1">
    <citation type="submission" date="2016-07" db="EMBL/GenBank/DDBJ databases">
        <authorList>
            <person name="Bretaudeau A."/>
        </authorList>
    </citation>
    <scope>NUCLEOTIDE SEQUENCE</scope>
    <source>
        <strain evidence="2">Rice</strain>
        <tissue evidence="2">Whole body</tissue>
    </source>
</reference>
<evidence type="ECO:0000256" key="1">
    <source>
        <dbReference type="SAM" id="Phobius"/>
    </source>
</evidence>
<accession>A0A2H1V3H0</accession>
<evidence type="ECO:0000313" key="4">
    <source>
        <dbReference type="RefSeq" id="XP_035432743.1"/>
    </source>
</evidence>